<dbReference type="Proteomes" id="UP001176961">
    <property type="component" value="Unassembled WGS sequence"/>
</dbReference>
<feature type="compositionally biased region" description="Polar residues" evidence="1">
    <location>
        <begin position="487"/>
        <end position="506"/>
    </location>
</feature>
<feature type="compositionally biased region" description="Polar residues" evidence="1">
    <location>
        <begin position="531"/>
        <end position="544"/>
    </location>
</feature>
<evidence type="ECO:0000313" key="2">
    <source>
        <dbReference type="EMBL" id="CAJ0592708.1"/>
    </source>
</evidence>
<feature type="compositionally biased region" description="Basic and acidic residues" evidence="1">
    <location>
        <begin position="753"/>
        <end position="763"/>
    </location>
</feature>
<feature type="compositionally biased region" description="Basic and acidic residues" evidence="1">
    <location>
        <begin position="611"/>
        <end position="647"/>
    </location>
</feature>
<feature type="region of interest" description="Disordered" evidence="1">
    <location>
        <begin position="367"/>
        <end position="399"/>
    </location>
</feature>
<accession>A0AA36DRX9</accession>
<feature type="compositionally biased region" description="Basic and acidic residues" evidence="1">
    <location>
        <begin position="782"/>
        <end position="793"/>
    </location>
</feature>
<comment type="caution">
    <text evidence="2">The sequence shown here is derived from an EMBL/GenBank/DDBJ whole genome shotgun (WGS) entry which is preliminary data.</text>
</comment>
<keyword evidence="3" id="KW-1185">Reference proteome</keyword>
<name>A0AA36DRX9_CYLNA</name>
<feature type="compositionally biased region" description="Basic and acidic residues" evidence="1">
    <location>
        <begin position="803"/>
        <end position="812"/>
    </location>
</feature>
<organism evidence="2 3">
    <name type="scientific">Cylicocyclus nassatus</name>
    <name type="common">Nematode worm</name>
    <dbReference type="NCBI Taxonomy" id="53992"/>
    <lineage>
        <taxon>Eukaryota</taxon>
        <taxon>Metazoa</taxon>
        <taxon>Ecdysozoa</taxon>
        <taxon>Nematoda</taxon>
        <taxon>Chromadorea</taxon>
        <taxon>Rhabditida</taxon>
        <taxon>Rhabditina</taxon>
        <taxon>Rhabditomorpha</taxon>
        <taxon>Strongyloidea</taxon>
        <taxon>Strongylidae</taxon>
        <taxon>Cylicocyclus</taxon>
    </lineage>
</organism>
<reference evidence="2" key="1">
    <citation type="submission" date="2023-07" db="EMBL/GenBank/DDBJ databases">
        <authorList>
            <consortium name="CYATHOMIX"/>
        </authorList>
    </citation>
    <scope>NUCLEOTIDE SEQUENCE</scope>
    <source>
        <strain evidence="2">N/A</strain>
    </source>
</reference>
<dbReference type="AlphaFoldDB" id="A0AA36DRX9"/>
<feature type="compositionally biased region" description="Acidic residues" evidence="1">
    <location>
        <begin position="374"/>
        <end position="387"/>
    </location>
</feature>
<gene>
    <name evidence="2" type="ORF">CYNAS_LOCUS4691</name>
</gene>
<feature type="compositionally biased region" description="Basic and acidic residues" evidence="1">
    <location>
        <begin position="562"/>
        <end position="572"/>
    </location>
</feature>
<protein>
    <submittedName>
        <fullName evidence="2">Uncharacterized protein</fullName>
    </submittedName>
</protein>
<feature type="region of interest" description="Disordered" evidence="1">
    <location>
        <begin position="730"/>
        <end position="822"/>
    </location>
</feature>
<evidence type="ECO:0000256" key="1">
    <source>
        <dbReference type="SAM" id="MobiDB-lite"/>
    </source>
</evidence>
<feature type="compositionally biased region" description="Basic and acidic residues" evidence="1">
    <location>
        <begin position="590"/>
        <end position="600"/>
    </location>
</feature>
<feature type="region of interest" description="Disordered" evidence="1">
    <location>
        <begin position="462"/>
        <end position="662"/>
    </location>
</feature>
<proteinExistence type="predicted"/>
<sequence>METETTARIMRTDAYIASLNIPQFNCDREDKEQVKMHMLCSMLCCPKQINEDETISAENTDLNLRQVSRLWLSLYTVGRIATDYDRVEADRIAKNLERVFQLPLFEKIVQMDGNAKFRAVPPEQILPLYLRIIRGGQWLRLRKGEQKARKDRECNTPEAVYKAKVACNFLLKLIGKERSHQKAPLVDWQLVQNRYAEMFANEHSEDRKLMEWFEAYGLEFSQPHLNSELIKSWTGRSSITKALSLPLFSKIYWEKDESTGFLRVGFGSDTELYTDEELREALDAMRIAAEEKQRIANNAIEQERYSKVFTPTEVQCLTPVQERPMKDFTNVPAVTTASSPFTNFGRHSSGIAITRKIRKHISMNEAQYIPSSDNVDESSDSFSDSDDEGPKGVYSDDEELESNLPAVSKKESTLSAGFQPTGFAVPKPDPPLVKPKPVPVAVKPYYAGRQEEIRVDATVEPFQNRWESEDDQGQARARINVPRGNHPPTSSMPMSNPAQPHSSESFDSAPRHLSAFQSCKQPGRSDKNEEGANNSHPEQAIPTNKDTRRANIDQRALYDQCENSHEKHERANSPDFGQNDRFNSQNSHYARVDRRSHPTDLLDNNSQSHMRSPEDFSSSRRESVFARSSDRNHFSTDRQNERPESRQRSYNGFKPNNVDSHFHGAKESAFSRTVDESAFRPRSVLRQTSMQSLASSRSLINEGYDSRSNNSAFQNEQHFGRKFSAMPKYSEWDDDEESRGFRNTENRQPSSHSSEEGHGRPKADFSAPTRDASRMPQSTSTRIEHDRLDDFRNRSRQSYRSEPSNDRDRDRTLSTSHPEPLTADQAARLRMIRDYTFLHRNVKELGFRTIDKISSILPPDDSINYLQLVQEHIPEIETAPFRDTYILLWKEGVKSNEVQRRHFDA</sequence>
<dbReference type="EMBL" id="CATQJL010000112">
    <property type="protein sequence ID" value="CAJ0592708.1"/>
    <property type="molecule type" value="Genomic_DNA"/>
</dbReference>
<evidence type="ECO:0000313" key="3">
    <source>
        <dbReference type="Proteomes" id="UP001176961"/>
    </source>
</evidence>